<protein>
    <submittedName>
        <fullName evidence="1">Uncharacterized protein</fullName>
    </submittedName>
</protein>
<evidence type="ECO:0000313" key="2">
    <source>
        <dbReference type="Proteomes" id="UP001144471"/>
    </source>
</evidence>
<keyword evidence="2" id="KW-1185">Reference proteome</keyword>
<sequence length="60" mass="7024">MISKRDSLKAISFLFSIVRVLRLGVRMFVERMKEILSQIGDQDLTARILMSENHEKENVM</sequence>
<accession>A0A9W6GL78</accession>
<comment type="caution">
    <text evidence="1">The sequence shown here is derived from an EMBL/GenBank/DDBJ whole genome shotgun (WGS) entry which is preliminary data.</text>
</comment>
<gene>
    <name evidence="1" type="ORF">PM10SUCC1_19270</name>
</gene>
<reference evidence="1" key="1">
    <citation type="submission" date="2022-12" db="EMBL/GenBank/DDBJ databases">
        <title>Reference genome sequencing for broad-spectrum identification of bacterial and archaeal isolates by mass spectrometry.</title>
        <authorList>
            <person name="Sekiguchi Y."/>
            <person name="Tourlousse D.M."/>
        </authorList>
    </citation>
    <scope>NUCLEOTIDE SEQUENCE</scope>
    <source>
        <strain evidence="1">10succ1</strain>
    </source>
</reference>
<dbReference type="EMBL" id="BSDY01000008">
    <property type="protein sequence ID" value="GLI56413.1"/>
    <property type="molecule type" value="Genomic_DNA"/>
</dbReference>
<evidence type="ECO:0000313" key="1">
    <source>
        <dbReference type="EMBL" id="GLI56413.1"/>
    </source>
</evidence>
<proteinExistence type="predicted"/>
<name>A0A9W6GL78_9FUSO</name>
<dbReference type="Proteomes" id="UP001144471">
    <property type="component" value="Unassembled WGS sequence"/>
</dbReference>
<organism evidence="1 2">
    <name type="scientific">Propionigenium maris DSM 9537</name>
    <dbReference type="NCBI Taxonomy" id="1123000"/>
    <lineage>
        <taxon>Bacteria</taxon>
        <taxon>Fusobacteriati</taxon>
        <taxon>Fusobacteriota</taxon>
        <taxon>Fusobacteriia</taxon>
        <taxon>Fusobacteriales</taxon>
        <taxon>Fusobacteriaceae</taxon>
        <taxon>Propionigenium</taxon>
    </lineage>
</organism>
<dbReference type="AlphaFoldDB" id="A0A9W6GL78"/>